<dbReference type="PANTHER" id="PTHR43542">
    <property type="entry name" value="METHYLTRANSFERASE"/>
    <property type="match status" value="1"/>
</dbReference>
<comment type="similarity">
    <text evidence="2 9">Belongs to the methyltransferase superfamily. RsmD family.</text>
</comment>
<dbReference type="STRING" id="1513271.XM47_17430"/>
<dbReference type="SUPFAM" id="SSF53335">
    <property type="entry name" value="S-adenosyl-L-methionine-dependent methyltransferases"/>
    <property type="match status" value="1"/>
</dbReference>
<evidence type="ECO:0000313" key="10">
    <source>
        <dbReference type="EMBL" id="KMT63857.1"/>
    </source>
</evidence>
<comment type="caution">
    <text evidence="10">The sequence shown here is derived from an EMBL/GenBank/DDBJ whole genome shotgun (WGS) entry which is preliminary data.</text>
</comment>
<evidence type="ECO:0000256" key="1">
    <source>
        <dbReference type="ARBA" id="ARBA00002649"/>
    </source>
</evidence>
<name>A0A0J8GM06_9ALTE</name>
<protein>
    <recommendedName>
        <fullName evidence="4 9">Ribosomal RNA small subunit methyltransferase D</fullName>
        <ecNumber evidence="3 9">2.1.1.171</ecNumber>
    </recommendedName>
</protein>
<dbReference type="OrthoDB" id="9803017at2"/>
<keyword evidence="9" id="KW-0698">rRNA processing</keyword>
<evidence type="ECO:0000256" key="7">
    <source>
        <dbReference type="ARBA" id="ARBA00022691"/>
    </source>
</evidence>
<dbReference type="InterPro" id="IPR002052">
    <property type="entry name" value="DNA_methylase_N6_adenine_CS"/>
</dbReference>
<dbReference type="EMBL" id="LAZL01000039">
    <property type="protein sequence ID" value="KMT63857.1"/>
    <property type="molecule type" value="Genomic_DNA"/>
</dbReference>
<reference evidence="10 11" key="1">
    <citation type="submission" date="2015-04" db="EMBL/GenBank/DDBJ databases">
        <title>Draft Genome Sequence of the Novel Agar-Digesting Marine Bacterium Q1.</title>
        <authorList>
            <person name="Li Y."/>
            <person name="Li D."/>
            <person name="Chen G."/>
            <person name="Du Z."/>
        </authorList>
    </citation>
    <scope>NUCLEOTIDE SEQUENCE [LARGE SCALE GENOMIC DNA]</scope>
    <source>
        <strain evidence="10 11">Q1</strain>
    </source>
</reference>
<dbReference type="PATRIC" id="fig|1513271.3.peg.3572"/>
<dbReference type="EC" id="2.1.1.171" evidence="3 9"/>
<evidence type="ECO:0000256" key="5">
    <source>
        <dbReference type="ARBA" id="ARBA00022603"/>
    </source>
</evidence>
<dbReference type="Gene3D" id="3.40.50.150">
    <property type="entry name" value="Vaccinia Virus protein VP39"/>
    <property type="match status" value="1"/>
</dbReference>
<keyword evidence="5 9" id="KW-0489">Methyltransferase</keyword>
<dbReference type="PROSITE" id="PS00092">
    <property type="entry name" value="N6_MTASE"/>
    <property type="match status" value="1"/>
</dbReference>
<proteinExistence type="inferred from homology"/>
<dbReference type="PIRSF" id="PIRSF004553">
    <property type="entry name" value="CHP00095"/>
    <property type="match status" value="1"/>
</dbReference>
<dbReference type="NCBIfam" id="TIGR00095">
    <property type="entry name" value="16S rRNA (guanine(966)-N(2))-methyltransferase RsmD"/>
    <property type="match status" value="1"/>
</dbReference>
<dbReference type="Proteomes" id="UP000037600">
    <property type="component" value="Unassembled WGS sequence"/>
</dbReference>
<dbReference type="PANTHER" id="PTHR43542:SF1">
    <property type="entry name" value="METHYLTRANSFERASE"/>
    <property type="match status" value="1"/>
</dbReference>
<dbReference type="RefSeq" id="WP_048695419.1">
    <property type="nucleotide sequence ID" value="NZ_KQ130509.1"/>
</dbReference>
<dbReference type="CDD" id="cd02440">
    <property type="entry name" value="AdoMet_MTases"/>
    <property type="match status" value="1"/>
</dbReference>
<gene>
    <name evidence="10" type="ORF">XM47_17430</name>
</gene>
<comment type="function">
    <text evidence="1 9">Specifically methylates the guanine in position 966 of 16S rRNA in the assembled 30S particle.</text>
</comment>
<keyword evidence="6 9" id="KW-0808">Transferase</keyword>
<evidence type="ECO:0000256" key="4">
    <source>
        <dbReference type="ARBA" id="ARBA00013682"/>
    </source>
</evidence>
<keyword evidence="7 9" id="KW-0949">S-adenosyl-L-methionine</keyword>
<dbReference type="Pfam" id="PF03602">
    <property type="entry name" value="Cons_hypoth95"/>
    <property type="match status" value="1"/>
</dbReference>
<evidence type="ECO:0000256" key="8">
    <source>
        <dbReference type="ARBA" id="ARBA00048326"/>
    </source>
</evidence>
<evidence type="ECO:0000256" key="9">
    <source>
        <dbReference type="PIRNR" id="PIRNR004553"/>
    </source>
</evidence>
<dbReference type="GO" id="GO:0052913">
    <property type="term" value="F:16S rRNA (guanine(966)-N(2))-methyltransferase activity"/>
    <property type="evidence" value="ECO:0007669"/>
    <property type="project" value="UniProtKB-EC"/>
</dbReference>
<organism evidence="10 11">
    <name type="scientific">Catenovulum maritimum</name>
    <dbReference type="NCBI Taxonomy" id="1513271"/>
    <lineage>
        <taxon>Bacteria</taxon>
        <taxon>Pseudomonadati</taxon>
        <taxon>Pseudomonadota</taxon>
        <taxon>Gammaproteobacteria</taxon>
        <taxon>Alteromonadales</taxon>
        <taxon>Alteromonadaceae</taxon>
        <taxon>Catenovulum</taxon>
    </lineage>
</organism>
<dbReference type="InterPro" id="IPR029063">
    <property type="entry name" value="SAM-dependent_MTases_sf"/>
</dbReference>
<accession>A0A0J8GM06</accession>
<evidence type="ECO:0000256" key="3">
    <source>
        <dbReference type="ARBA" id="ARBA00012141"/>
    </source>
</evidence>
<dbReference type="InterPro" id="IPR004398">
    <property type="entry name" value="RNA_MeTrfase_RsmD"/>
</dbReference>
<dbReference type="AlphaFoldDB" id="A0A0J8GM06"/>
<evidence type="ECO:0000313" key="11">
    <source>
        <dbReference type="Proteomes" id="UP000037600"/>
    </source>
</evidence>
<evidence type="ECO:0000256" key="2">
    <source>
        <dbReference type="ARBA" id="ARBA00005269"/>
    </source>
</evidence>
<sequence length="205" mass="23014">MVSRSKSRQNKPNAKASKSDGFIRIIGGIWKGKKLKVQDSQGLRPTTDRIKETLFNWLMFDVAEKTVLDAFSGAGSLGFEALSRGAKSVDLVELAKPIARQLEQNIASLSISDPTPINVYNQSCLDFIANTQQNYDLVFIDPPFNQNLVEKTLQALVDSNCLTDDAFIYIETEKDWSVNSIPDTWVQLKEKTTGQVCYRLYRNQG</sequence>
<dbReference type="GO" id="GO:0003676">
    <property type="term" value="F:nucleic acid binding"/>
    <property type="evidence" value="ECO:0007669"/>
    <property type="project" value="InterPro"/>
</dbReference>
<evidence type="ECO:0000256" key="6">
    <source>
        <dbReference type="ARBA" id="ARBA00022679"/>
    </source>
</evidence>
<keyword evidence="11" id="KW-1185">Reference proteome</keyword>
<comment type="catalytic activity">
    <reaction evidence="8 9">
        <text>guanosine(966) in 16S rRNA + S-adenosyl-L-methionine = N(2)-methylguanosine(966) in 16S rRNA + S-adenosyl-L-homocysteine + H(+)</text>
        <dbReference type="Rhea" id="RHEA:23548"/>
        <dbReference type="Rhea" id="RHEA-COMP:10211"/>
        <dbReference type="Rhea" id="RHEA-COMP:10212"/>
        <dbReference type="ChEBI" id="CHEBI:15378"/>
        <dbReference type="ChEBI" id="CHEBI:57856"/>
        <dbReference type="ChEBI" id="CHEBI:59789"/>
        <dbReference type="ChEBI" id="CHEBI:74269"/>
        <dbReference type="ChEBI" id="CHEBI:74481"/>
        <dbReference type="EC" id="2.1.1.171"/>
    </reaction>
</comment>